<evidence type="ECO:0000313" key="2">
    <source>
        <dbReference type="Proteomes" id="UP001060085"/>
    </source>
</evidence>
<sequence>MQLLPIPKNRENCIKTAAHDKPNQMREKPHRSLPSTKHEAPVLLHRVHHLLCQHNIICCLLLRYKTTLLIEASACWNFSAASGISATVAGIFLQQLQFAAVSPVASSDSAAAFFLLQLRLAVAALVVLLLLLVLIQQLQFAYWVIDLDELYCMLIEHHQYCTVNFFPLLQSSGGKKGLCFGGVDFMCSNFALVEIQYRMVNIEIAIEAKTHQPDLVSREDNDGICCFWALREAFGVPHGNSTTSSGASLTINRYTSLPSWTHSQ</sequence>
<dbReference type="Proteomes" id="UP001060085">
    <property type="component" value="Linkage Group LG03"/>
</dbReference>
<dbReference type="EMBL" id="CM044703">
    <property type="protein sequence ID" value="KAI5671700.1"/>
    <property type="molecule type" value="Genomic_DNA"/>
</dbReference>
<keyword evidence="2" id="KW-1185">Reference proteome</keyword>
<reference evidence="2" key="1">
    <citation type="journal article" date="2023" name="Nat. Plants">
        <title>Single-cell RNA sequencing provides a high-resolution roadmap for understanding the multicellular compartmentation of specialized metabolism.</title>
        <authorList>
            <person name="Sun S."/>
            <person name="Shen X."/>
            <person name="Li Y."/>
            <person name="Li Y."/>
            <person name="Wang S."/>
            <person name="Li R."/>
            <person name="Zhang H."/>
            <person name="Shen G."/>
            <person name="Guo B."/>
            <person name="Wei J."/>
            <person name="Xu J."/>
            <person name="St-Pierre B."/>
            <person name="Chen S."/>
            <person name="Sun C."/>
        </authorList>
    </citation>
    <scope>NUCLEOTIDE SEQUENCE [LARGE SCALE GENOMIC DNA]</scope>
</reference>
<organism evidence="1 2">
    <name type="scientific">Catharanthus roseus</name>
    <name type="common">Madagascar periwinkle</name>
    <name type="synonym">Vinca rosea</name>
    <dbReference type="NCBI Taxonomy" id="4058"/>
    <lineage>
        <taxon>Eukaryota</taxon>
        <taxon>Viridiplantae</taxon>
        <taxon>Streptophyta</taxon>
        <taxon>Embryophyta</taxon>
        <taxon>Tracheophyta</taxon>
        <taxon>Spermatophyta</taxon>
        <taxon>Magnoliopsida</taxon>
        <taxon>eudicotyledons</taxon>
        <taxon>Gunneridae</taxon>
        <taxon>Pentapetalae</taxon>
        <taxon>asterids</taxon>
        <taxon>lamiids</taxon>
        <taxon>Gentianales</taxon>
        <taxon>Apocynaceae</taxon>
        <taxon>Rauvolfioideae</taxon>
        <taxon>Vinceae</taxon>
        <taxon>Catharanthinae</taxon>
        <taxon>Catharanthus</taxon>
    </lineage>
</organism>
<accession>A0ACC0BGE8</accession>
<proteinExistence type="predicted"/>
<protein>
    <submittedName>
        <fullName evidence="1">Uncharacterized protein</fullName>
    </submittedName>
</protein>
<evidence type="ECO:0000313" key="1">
    <source>
        <dbReference type="EMBL" id="KAI5671700.1"/>
    </source>
</evidence>
<comment type="caution">
    <text evidence="1">The sequence shown here is derived from an EMBL/GenBank/DDBJ whole genome shotgun (WGS) entry which is preliminary data.</text>
</comment>
<name>A0ACC0BGE8_CATRO</name>
<gene>
    <name evidence="1" type="ORF">M9H77_12064</name>
</gene>